<reference evidence="11" key="1">
    <citation type="journal article" date="2019" name="Int. J. Syst. Evol. Microbiol.">
        <title>The Global Catalogue of Microorganisms (GCM) 10K type strain sequencing project: providing services to taxonomists for standard genome sequencing and annotation.</title>
        <authorList>
            <consortium name="The Broad Institute Genomics Platform"/>
            <consortium name="The Broad Institute Genome Sequencing Center for Infectious Disease"/>
            <person name="Wu L."/>
            <person name="Ma J."/>
        </authorList>
    </citation>
    <scope>NUCLEOTIDE SEQUENCE [LARGE SCALE GENOMIC DNA]</scope>
    <source>
        <strain evidence="11">XZYJ18</strain>
    </source>
</reference>
<dbReference type="PANTHER" id="PTHR43806:SF11">
    <property type="entry name" value="CEREVISIN-RELATED"/>
    <property type="match status" value="1"/>
</dbReference>
<evidence type="ECO:0000256" key="8">
    <source>
        <dbReference type="SAM" id="SignalP"/>
    </source>
</evidence>
<feature type="transmembrane region" description="Helical" evidence="7">
    <location>
        <begin position="388"/>
        <end position="408"/>
    </location>
</feature>
<keyword evidence="7" id="KW-0812">Transmembrane</keyword>
<keyword evidence="11" id="KW-1185">Reference proteome</keyword>
<name>A0ABV9E0S9_9ACTN</name>
<gene>
    <name evidence="10" type="ORF">ACFO4E_20275</name>
</gene>
<dbReference type="PROSITE" id="PS51892">
    <property type="entry name" value="SUBTILASE"/>
    <property type="match status" value="1"/>
</dbReference>
<dbReference type="SUPFAM" id="SSF52743">
    <property type="entry name" value="Subtilisin-like"/>
    <property type="match status" value="1"/>
</dbReference>
<dbReference type="InterPro" id="IPR036852">
    <property type="entry name" value="Peptidase_S8/S53_dom_sf"/>
</dbReference>
<keyword evidence="7" id="KW-0472">Membrane</keyword>
<dbReference type="InterPro" id="IPR015500">
    <property type="entry name" value="Peptidase_S8_subtilisin-rel"/>
</dbReference>
<evidence type="ECO:0000256" key="3">
    <source>
        <dbReference type="ARBA" id="ARBA00022801"/>
    </source>
</evidence>
<evidence type="ECO:0000256" key="6">
    <source>
        <dbReference type="SAM" id="MobiDB-lite"/>
    </source>
</evidence>
<sequence>MTVRMWTRAALAARCRPVAVAATACVVMAGGSAAPALASPAPDPSPGASTEAEAEAEAGAEALPAIGVAPDGECVAASSTVVEQEPWTAPLLDLPRAWDLSEGAGTTVAILSSGIDPDVAAVSRALAGSGGQDCRGYGTFLAGLVAARAQGGSGLTGVAPAARVIDVPVMNAAGRATADSIASGIETAAGEGAGVVLVGAAIAESSRGLEAAVSAASEADALVVAPATVAIDGTSVPAAPGSHPAAVSVAAVGVEGAPVASSPALDADGGTARVDLTAPGDLVVSVGPGGDGHFVGSGDVVAAGFVAGTAALLRSYDPALSAPEVRERLLATAYPSPNGAGDTLRGSGRVDPVGALTSAPAVSGEDASLGSAFVPDPGPGAVSWPSTLAVVGGAAALILTTVALGVLIPRGRKRAWRAARRGERRALDPEPRRPAWMASKS</sequence>
<evidence type="ECO:0000259" key="9">
    <source>
        <dbReference type="Pfam" id="PF00082"/>
    </source>
</evidence>
<evidence type="ECO:0000313" key="10">
    <source>
        <dbReference type="EMBL" id="MFC4564204.1"/>
    </source>
</evidence>
<evidence type="ECO:0000256" key="5">
    <source>
        <dbReference type="PROSITE-ProRule" id="PRU01240"/>
    </source>
</evidence>
<dbReference type="PRINTS" id="PR00723">
    <property type="entry name" value="SUBTILISIN"/>
</dbReference>
<evidence type="ECO:0000256" key="4">
    <source>
        <dbReference type="ARBA" id="ARBA00022825"/>
    </source>
</evidence>
<dbReference type="EMBL" id="JBHSFQ010000022">
    <property type="protein sequence ID" value="MFC4564204.1"/>
    <property type="molecule type" value="Genomic_DNA"/>
</dbReference>
<dbReference type="PANTHER" id="PTHR43806">
    <property type="entry name" value="PEPTIDASE S8"/>
    <property type="match status" value="1"/>
</dbReference>
<accession>A0ABV9E0S9</accession>
<comment type="similarity">
    <text evidence="1 5">Belongs to the peptidase S8 family.</text>
</comment>
<feature type="compositionally biased region" description="Basic and acidic residues" evidence="6">
    <location>
        <begin position="420"/>
        <end position="433"/>
    </location>
</feature>
<comment type="caution">
    <text evidence="5">Lacks conserved residue(s) required for the propagation of feature annotation.</text>
</comment>
<feature type="chain" id="PRO_5045888543" evidence="8">
    <location>
        <begin position="39"/>
        <end position="441"/>
    </location>
</feature>
<dbReference type="RefSeq" id="WP_378577102.1">
    <property type="nucleotide sequence ID" value="NZ_JBHSFQ010000022.1"/>
</dbReference>
<organism evidence="10 11">
    <name type="scientific">Nocardiopsis mangrovi</name>
    <dbReference type="NCBI Taxonomy" id="1179818"/>
    <lineage>
        <taxon>Bacteria</taxon>
        <taxon>Bacillati</taxon>
        <taxon>Actinomycetota</taxon>
        <taxon>Actinomycetes</taxon>
        <taxon>Streptosporangiales</taxon>
        <taxon>Nocardiopsidaceae</taxon>
        <taxon>Nocardiopsis</taxon>
    </lineage>
</organism>
<dbReference type="Gene3D" id="3.40.50.200">
    <property type="entry name" value="Peptidase S8/S53 domain"/>
    <property type="match status" value="1"/>
</dbReference>
<evidence type="ECO:0000256" key="1">
    <source>
        <dbReference type="ARBA" id="ARBA00011073"/>
    </source>
</evidence>
<feature type="domain" description="Peptidase S8/S53" evidence="9">
    <location>
        <begin position="103"/>
        <end position="337"/>
    </location>
</feature>
<keyword evidence="8" id="KW-0732">Signal</keyword>
<dbReference type="Proteomes" id="UP001595923">
    <property type="component" value="Unassembled WGS sequence"/>
</dbReference>
<keyword evidence="4" id="KW-0720">Serine protease</keyword>
<keyword evidence="7" id="KW-1133">Transmembrane helix</keyword>
<protein>
    <submittedName>
        <fullName evidence="10">S8 family serine peptidase</fullName>
    </submittedName>
</protein>
<feature type="region of interest" description="Disordered" evidence="6">
    <location>
        <begin position="35"/>
        <end position="56"/>
    </location>
</feature>
<dbReference type="Pfam" id="PF00082">
    <property type="entry name" value="Peptidase_S8"/>
    <property type="match status" value="1"/>
</dbReference>
<proteinExistence type="inferred from homology"/>
<evidence type="ECO:0000313" key="11">
    <source>
        <dbReference type="Proteomes" id="UP001595923"/>
    </source>
</evidence>
<feature type="region of interest" description="Disordered" evidence="6">
    <location>
        <begin position="419"/>
        <end position="441"/>
    </location>
</feature>
<evidence type="ECO:0000256" key="2">
    <source>
        <dbReference type="ARBA" id="ARBA00022670"/>
    </source>
</evidence>
<feature type="signal peptide" evidence="8">
    <location>
        <begin position="1"/>
        <end position="38"/>
    </location>
</feature>
<keyword evidence="2" id="KW-0645">Protease</keyword>
<evidence type="ECO:0000256" key="7">
    <source>
        <dbReference type="SAM" id="Phobius"/>
    </source>
</evidence>
<keyword evidence="3" id="KW-0378">Hydrolase</keyword>
<dbReference type="InterPro" id="IPR000209">
    <property type="entry name" value="Peptidase_S8/S53_dom"/>
</dbReference>
<dbReference type="InterPro" id="IPR050131">
    <property type="entry name" value="Peptidase_S8_subtilisin-like"/>
</dbReference>
<feature type="compositionally biased region" description="Low complexity" evidence="6">
    <location>
        <begin position="35"/>
        <end position="51"/>
    </location>
</feature>
<comment type="caution">
    <text evidence="10">The sequence shown here is derived from an EMBL/GenBank/DDBJ whole genome shotgun (WGS) entry which is preliminary data.</text>
</comment>